<reference evidence="2 3" key="1">
    <citation type="submission" date="2021-03" db="EMBL/GenBank/DDBJ databases">
        <title>Antimicrobial resistance genes in bacteria isolated from Japanese honey, and their potential for conferring macrolide and lincosamide resistance in the American foulbrood pathogen Paenibacillus larvae.</title>
        <authorList>
            <person name="Okamoto M."/>
            <person name="Kumagai M."/>
            <person name="Kanamori H."/>
            <person name="Takamatsu D."/>
        </authorList>
    </citation>
    <scope>NUCLEOTIDE SEQUENCE [LARGE SCALE GENOMIC DNA]</scope>
    <source>
        <strain evidence="2 3">J21TS7</strain>
    </source>
</reference>
<evidence type="ECO:0000313" key="3">
    <source>
        <dbReference type="Proteomes" id="UP000676601"/>
    </source>
</evidence>
<keyword evidence="3" id="KW-1185">Reference proteome</keyword>
<gene>
    <name evidence="2" type="ORF">J21TS7_61730</name>
</gene>
<evidence type="ECO:0000256" key="1">
    <source>
        <dbReference type="SAM" id="MobiDB-lite"/>
    </source>
</evidence>
<evidence type="ECO:0000313" key="2">
    <source>
        <dbReference type="EMBL" id="GIO57855.1"/>
    </source>
</evidence>
<sequence>MSNDEADKIQTNLSTNPPKVPTSIEDGRMVKNQASNQAAGKADAPYRPSSGLIGDHPCDE</sequence>
<feature type="region of interest" description="Disordered" evidence="1">
    <location>
        <begin position="1"/>
        <end position="60"/>
    </location>
</feature>
<dbReference type="Proteomes" id="UP000676601">
    <property type="component" value="Unassembled WGS sequence"/>
</dbReference>
<proteinExistence type="predicted"/>
<dbReference type="EMBL" id="BORU01000005">
    <property type="protein sequence ID" value="GIO57855.1"/>
    <property type="molecule type" value="Genomic_DNA"/>
</dbReference>
<comment type="caution">
    <text evidence="2">The sequence shown here is derived from an EMBL/GenBank/DDBJ whole genome shotgun (WGS) entry which is preliminary data.</text>
</comment>
<organism evidence="2 3">
    <name type="scientific">Paenibacillus cineris</name>
    <dbReference type="NCBI Taxonomy" id="237530"/>
    <lineage>
        <taxon>Bacteria</taxon>
        <taxon>Bacillati</taxon>
        <taxon>Bacillota</taxon>
        <taxon>Bacilli</taxon>
        <taxon>Bacillales</taxon>
        <taxon>Paenibacillaceae</taxon>
        <taxon>Paenibacillus</taxon>
    </lineage>
</organism>
<accession>A0ABQ4LNM1</accession>
<protein>
    <submittedName>
        <fullName evidence="2">Uncharacterized protein</fullName>
    </submittedName>
</protein>
<dbReference type="RefSeq" id="WP_186326167.1">
    <property type="nucleotide sequence ID" value="NZ_BORU01000005.1"/>
</dbReference>
<name>A0ABQ4LNM1_9BACL</name>